<accession>A0A0B2BZ13</accession>
<dbReference type="Gene3D" id="1.10.4030.10">
    <property type="entry name" value="Porin chaperone SurA, peptide-binding domain"/>
    <property type="match status" value="1"/>
</dbReference>
<evidence type="ECO:0000256" key="6">
    <source>
        <dbReference type="SAM" id="SignalP"/>
    </source>
</evidence>
<keyword evidence="2 6" id="KW-0732">Signal</keyword>
<feature type="domain" description="PpiC" evidence="7">
    <location>
        <begin position="198"/>
        <end position="296"/>
    </location>
</feature>
<dbReference type="STRING" id="1572751.PK98_07425"/>
<evidence type="ECO:0000256" key="2">
    <source>
        <dbReference type="ARBA" id="ARBA00022729"/>
    </source>
</evidence>
<evidence type="ECO:0000256" key="3">
    <source>
        <dbReference type="ARBA" id="ARBA00030642"/>
    </source>
</evidence>
<name>A0A0B2BZ13_9SPHN</name>
<evidence type="ECO:0000256" key="4">
    <source>
        <dbReference type="ARBA" id="ARBA00031484"/>
    </source>
</evidence>
<dbReference type="PANTHER" id="PTHR47637:SF1">
    <property type="entry name" value="CHAPERONE SURA"/>
    <property type="match status" value="1"/>
</dbReference>
<reference evidence="8 9" key="1">
    <citation type="submission" date="2014-11" db="EMBL/GenBank/DDBJ databases">
        <title>Draft genome sequence of Kirrobacter mercurialis.</title>
        <authorList>
            <person name="Coil D.A."/>
            <person name="Eisen J.A."/>
        </authorList>
    </citation>
    <scope>NUCLEOTIDE SEQUENCE [LARGE SCALE GENOMIC DNA]</scope>
    <source>
        <strain evidence="8 9">Coronado</strain>
    </source>
</reference>
<keyword evidence="9" id="KW-1185">Reference proteome</keyword>
<dbReference type="InterPro" id="IPR050280">
    <property type="entry name" value="OMP_Chaperone_SurA"/>
</dbReference>
<dbReference type="Proteomes" id="UP000030988">
    <property type="component" value="Unassembled WGS sequence"/>
</dbReference>
<gene>
    <name evidence="8" type="ORF">PK98_07425</name>
</gene>
<dbReference type="Pfam" id="PF13624">
    <property type="entry name" value="SurA_N_3"/>
    <property type="match status" value="1"/>
</dbReference>
<keyword evidence="5" id="KW-0697">Rotamase</keyword>
<evidence type="ECO:0000256" key="1">
    <source>
        <dbReference type="ARBA" id="ARBA00018370"/>
    </source>
</evidence>
<dbReference type="AlphaFoldDB" id="A0A0B2BZ13"/>
<dbReference type="Gene3D" id="3.10.50.40">
    <property type="match status" value="1"/>
</dbReference>
<evidence type="ECO:0000313" key="8">
    <source>
        <dbReference type="EMBL" id="KHL26833.1"/>
    </source>
</evidence>
<evidence type="ECO:0000259" key="7">
    <source>
        <dbReference type="PROSITE" id="PS50198"/>
    </source>
</evidence>
<dbReference type="EMBL" id="JTDN01000001">
    <property type="protein sequence ID" value="KHL26833.1"/>
    <property type="molecule type" value="Genomic_DNA"/>
</dbReference>
<comment type="caution">
    <text evidence="8">The sequence shown here is derived from an EMBL/GenBank/DDBJ whole genome shotgun (WGS) entry which is preliminary data.</text>
</comment>
<proteinExistence type="predicted"/>
<dbReference type="SUPFAM" id="SSF109998">
    <property type="entry name" value="Triger factor/SurA peptide-binding domain-like"/>
    <property type="match status" value="1"/>
</dbReference>
<evidence type="ECO:0000313" key="9">
    <source>
        <dbReference type="Proteomes" id="UP000030988"/>
    </source>
</evidence>
<dbReference type="PROSITE" id="PS50198">
    <property type="entry name" value="PPIC_PPIASE_2"/>
    <property type="match status" value="1"/>
</dbReference>
<dbReference type="InterPro" id="IPR000297">
    <property type="entry name" value="PPIase_PpiC"/>
</dbReference>
<keyword evidence="5 8" id="KW-0413">Isomerase</keyword>
<dbReference type="Pfam" id="PF00639">
    <property type="entry name" value="Rotamase"/>
    <property type="match status" value="1"/>
</dbReference>
<feature type="chain" id="PRO_5007762355" description="Parvulin-like PPIase" evidence="6">
    <location>
        <begin position="22"/>
        <end position="448"/>
    </location>
</feature>
<organism evidence="8 9">
    <name type="scientific">Croceibacterium mercuriale</name>
    <dbReference type="NCBI Taxonomy" id="1572751"/>
    <lineage>
        <taxon>Bacteria</taxon>
        <taxon>Pseudomonadati</taxon>
        <taxon>Pseudomonadota</taxon>
        <taxon>Alphaproteobacteria</taxon>
        <taxon>Sphingomonadales</taxon>
        <taxon>Erythrobacteraceae</taxon>
        <taxon>Croceibacterium</taxon>
    </lineage>
</organism>
<dbReference type="PANTHER" id="PTHR47637">
    <property type="entry name" value="CHAPERONE SURA"/>
    <property type="match status" value="1"/>
</dbReference>
<feature type="signal peptide" evidence="6">
    <location>
        <begin position="1"/>
        <end position="21"/>
    </location>
</feature>
<dbReference type="SUPFAM" id="SSF54534">
    <property type="entry name" value="FKBP-like"/>
    <property type="match status" value="2"/>
</dbReference>
<evidence type="ECO:0000256" key="5">
    <source>
        <dbReference type="PROSITE-ProRule" id="PRU00278"/>
    </source>
</evidence>
<protein>
    <recommendedName>
        <fullName evidence="1">Parvulin-like PPIase</fullName>
    </recommendedName>
    <alternativeName>
        <fullName evidence="3">Peptidyl-prolyl cis-trans isomerase plp</fullName>
    </alternativeName>
    <alternativeName>
        <fullName evidence="4">Rotamase plp</fullName>
    </alternativeName>
</protein>
<sequence length="448" mass="48697">MGTPALAAALLVTPAFGPVRAQEAAPAGAASADDILNIPADVQLMTRADPNKRRATARVNGTIITGTDVDHRVALILAANQSSQISPEEEQRLRLQVLRNLIDETLQIQEAELQEIPVTPEEVDQTYNQLATERFGRTIEGMTTYLTSIGSSPASLKRQIQGELAWDRLLRRNVEPFVNVSQEEVGESYERIQANKGTDEYRIGEIFLAANSTNRAEKAQQAAQIMEQLRGGGSFIAYARQYSQASTAAVGGDLGWIQLAQLQNPQLEQAARELTPGQLVGPVEIPGGFSILYLIDKRQVGMADPRDAVVSLKQIAIDFAPGTSQEEAQRRAAAFAEGVAAIRGCGEADAAAVKLGAEIVTNDDITVRSLPEALQGTLLNLNVGESTPPFGSLEDGVRVLMLCGRDDPQVASGPSRDQLMRQMEDERVNRRAQRYLRDLRRDAVVEYN</sequence>
<dbReference type="GO" id="GO:0003755">
    <property type="term" value="F:peptidyl-prolyl cis-trans isomerase activity"/>
    <property type="evidence" value="ECO:0007669"/>
    <property type="project" value="UniProtKB-KW"/>
</dbReference>
<dbReference type="InterPro" id="IPR027304">
    <property type="entry name" value="Trigger_fact/SurA_dom_sf"/>
</dbReference>
<dbReference type="InterPro" id="IPR046357">
    <property type="entry name" value="PPIase_dom_sf"/>
</dbReference>